<dbReference type="Pfam" id="PF13538">
    <property type="entry name" value="UvrD_C_2"/>
    <property type="match status" value="1"/>
</dbReference>
<feature type="domain" description="ATP-dependent RecD2 DNA helicase-like helix-hairpin-helix" evidence="4">
    <location>
        <begin position="153"/>
        <end position="240"/>
    </location>
</feature>
<keyword evidence="2" id="KW-0067">ATP-binding</keyword>
<dbReference type="Gene3D" id="1.10.10.2220">
    <property type="match status" value="1"/>
</dbReference>
<evidence type="ECO:0000313" key="5">
    <source>
        <dbReference type="EMBL" id="MFC3200905.1"/>
    </source>
</evidence>
<dbReference type="InterPro" id="IPR029493">
    <property type="entry name" value="RecD2-like_HHH"/>
</dbReference>
<dbReference type="Pfam" id="PF14490">
    <property type="entry name" value="HHH_RecD2"/>
    <property type="match status" value="1"/>
</dbReference>
<dbReference type="PANTHER" id="PTHR43788:SF6">
    <property type="entry name" value="DNA HELICASE B"/>
    <property type="match status" value="1"/>
</dbReference>
<organism evidence="5 6">
    <name type="scientific">Alteromonas oceani</name>
    <dbReference type="NCBI Taxonomy" id="2071609"/>
    <lineage>
        <taxon>Bacteria</taxon>
        <taxon>Pseudomonadati</taxon>
        <taxon>Pseudomonadota</taxon>
        <taxon>Gammaproteobacteria</taxon>
        <taxon>Alteromonadales</taxon>
        <taxon>Alteromonadaceae</taxon>
        <taxon>Alteromonas/Salinimonas group</taxon>
        <taxon>Alteromonas</taxon>
    </lineage>
</organism>
<evidence type="ECO:0000256" key="2">
    <source>
        <dbReference type="ARBA" id="ARBA00022840"/>
    </source>
</evidence>
<proteinExistence type="predicted"/>
<evidence type="ECO:0000259" key="3">
    <source>
        <dbReference type="Pfam" id="PF13538"/>
    </source>
</evidence>
<dbReference type="Pfam" id="PF13604">
    <property type="entry name" value="AAA_30"/>
    <property type="match status" value="1"/>
</dbReference>
<dbReference type="Gene3D" id="2.30.30.940">
    <property type="match status" value="1"/>
</dbReference>
<evidence type="ECO:0000313" key="6">
    <source>
        <dbReference type="Proteomes" id="UP001595477"/>
    </source>
</evidence>
<dbReference type="CDD" id="cd18809">
    <property type="entry name" value="SF1_C_RecD"/>
    <property type="match status" value="1"/>
</dbReference>
<keyword evidence="1" id="KW-0547">Nucleotide-binding</keyword>
<feature type="domain" description="UvrD-like helicase C-terminal" evidence="3">
    <location>
        <begin position="664"/>
        <end position="707"/>
    </location>
</feature>
<gene>
    <name evidence="5" type="ORF">ACFOEW_03605</name>
</gene>
<reference evidence="6" key="1">
    <citation type="journal article" date="2019" name="Int. J. Syst. Evol. Microbiol.">
        <title>The Global Catalogue of Microorganisms (GCM) 10K type strain sequencing project: providing services to taxonomists for standard genome sequencing and annotation.</title>
        <authorList>
            <consortium name="The Broad Institute Genomics Platform"/>
            <consortium name="The Broad Institute Genome Sequencing Center for Infectious Disease"/>
            <person name="Wu L."/>
            <person name="Ma J."/>
        </authorList>
    </citation>
    <scope>NUCLEOTIDE SEQUENCE [LARGE SCALE GENOMIC DNA]</scope>
    <source>
        <strain evidence="6">KCTC 52449</strain>
    </source>
</reference>
<dbReference type="Gene3D" id="3.40.50.300">
    <property type="entry name" value="P-loop containing nucleotide triphosphate hydrolases"/>
    <property type="match status" value="2"/>
</dbReference>
<dbReference type="CDD" id="cd17933">
    <property type="entry name" value="DEXSc_RecD-like"/>
    <property type="match status" value="1"/>
</dbReference>
<sequence>MAGMTRTTMQVTSVHVGTFGGAIFGGKDSKTNKRIRCIASYKILTRSPQIGEFWYIEGVNSKHEEYGVQIRLSKCSITELPSPSYLSSLLVNHPMFRGFGLGKRKIGKLIKDVGTEIELIKLLDGEKYLHLADSIAEPIAKELCNRWLPLQNEMQLAKFLTEHNISPYMSKQISKICRENAVNRIKSNPYALLAFAPTTPKLWRTIEAIAEKLEIPKGAPQRLVGAVEHSLYTSLRSGDTAMGNEELLGHVEKLLGSKTYAQASIPEACRIKAICSFKALDGSLMFQTIGAAVIESSLEKLVSDLVQAPLQLSLTASQTIQVIEKYSADFKKSQGYPLTDEQLSAIEMVFDKRLSVITGYGGTGKTTVLKAVADVAEKLGFQPYLTALAGKAKDRIEQATGRSNESFTIHGFIKQIEENSDNVKLTGTPIIIIDEASMVDIALANKLMSLLSSTNFHLVLVGDPAQLSPVGFGLFFHVLVGKVHTKKLTKVHRQTADSPIHQMAMKVRKGESFPLPQWEGQNHGVYIVECRPEQKDIIKKLTDVMKKQRCQIITPHASTKAADNTSAINNAMQFVFNSSKVNTETGLYEFEQSRPVVRLGDTVLMQNDPVIVTANNFELGLYNGNTGVIEEILNQDGHDCVYIRFDDGLKLLTKDNCFELGIELAYAITIHKSQGSEYDAIIVCCAVPSKLLERSMVYTALTRSKTLTLFVGSNVLLDNAVEGLPRASTINHGFLPHVCC</sequence>
<dbReference type="InterPro" id="IPR027785">
    <property type="entry name" value="UvrD-like_helicase_C"/>
</dbReference>
<evidence type="ECO:0000256" key="1">
    <source>
        <dbReference type="ARBA" id="ARBA00022741"/>
    </source>
</evidence>
<protein>
    <submittedName>
        <fullName evidence="5">AAA family ATPase</fullName>
    </submittedName>
</protein>
<dbReference type="EMBL" id="JBHRSX010000011">
    <property type="protein sequence ID" value="MFC3200905.1"/>
    <property type="molecule type" value="Genomic_DNA"/>
</dbReference>
<dbReference type="PANTHER" id="PTHR43788">
    <property type="entry name" value="DNA2/NAM7 HELICASE FAMILY MEMBER"/>
    <property type="match status" value="1"/>
</dbReference>
<evidence type="ECO:0000259" key="4">
    <source>
        <dbReference type="Pfam" id="PF14490"/>
    </source>
</evidence>
<accession>A0ABV7JV40</accession>
<dbReference type="InterPro" id="IPR027417">
    <property type="entry name" value="P-loop_NTPase"/>
</dbReference>
<dbReference type="InterPro" id="IPR050534">
    <property type="entry name" value="Coronavir_polyprotein_1ab"/>
</dbReference>
<name>A0ABV7JV40_9ALTE</name>
<comment type="caution">
    <text evidence="5">The sequence shown here is derived from an EMBL/GenBank/DDBJ whole genome shotgun (WGS) entry which is preliminary data.</text>
</comment>
<dbReference type="RefSeq" id="WP_123326823.1">
    <property type="nucleotide sequence ID" value="NZ_JBHRSX010000011.1"/>
</dbReference>
<dbReference type="Proteomes" id="UP001595477">
    <property type="component" value="Unassembled WGS sequence"/>
</dbReference>
<keyword evidence="6" id="KW-1185">Reference proteome</keyword>
<dbReference type="SUPFAM" id="SSF52540">
    <property type="entry name" value="P-loop containing nucleoside triphosphate hydrolases"/>
    <property type="match status" value="2"/>
</dbReference>